<sequence length="300" mass="34612">MLVGCKWVFMVKCRADRSIERYKVLLALAVNLEWPLQQLDVKNAFLNENLEEEVYLDLLSSFDKEKEDGKVAWFDHFTKALRHQEYNQAQSNHTLVYRHRVARSKQVISMSQRKPVLDLLNEIGMLGCKPVDTLVDPNLKLREQSNESPVNKGSNNLPIYLIRGQILPLQGLFSGKSEDRGIEVFTNANWVGSKKQTMVVRSSVEAEFRAIAHGISELLWLKLLLEELQAKVKLPLKIYSDYKVGISIAHNPVRHDRTKHVEVGRYFIKDQIEERMICMSYVPTTEQAVEFLQKGYPDLV</sequence>
<protein>
    <submittedName>
        <fullName evidence="2">Copia protein</fullName>
    </submittedName>
</protein>
<dbReference type="Pfam" id="PF07727">
    <property type="entry name" value="RVT_2"/>
    <property type="match status" value="1"/>
</dbReference>
<feature type="domain" description="Reverse transcriptase Ty1/copia-type" evidence="1">
    <location>
        <begin position="20"/>
        <end position="106"/>
    </location>
</feature>
<name>A0A438JZJ2_VITVI</name>
<proteinExistence type="predicted"/>
<dbReference type="PANTHER" id="PTHR11439:SF440">
    <property type="entry name" value="INTEGRASE CATALYTIC DOMAIN-CONTAINING PROTEIN"/>
    <property type="match status" value="1"/>
</dbReference>
<evidence type="ECO:0000259" key="1">
    <source>
        <dbReference type="Pfam" id="PF07727"/>
    </source>
</evidence>
<dbReference type="PANTHER" id="PTHR11439">
    <property type="entry name" value="GAG-POL-RELATED RETROTRANSPOSON"/>
    <property type="match status" value="1"/>
</dbReference>
<accession>A0A438JZJ2</accession>
<gene>
    <name evidence="2" type="primary">GIP_232</name>
    <name evidence="2" type="ORF">CK203_017209</name>
</gene>
<organism evidence="2 3">
    <name type="scientific">Vitis vinifera</name>
    <name type="common">Grape</name>
    <dbReference type="NCBI Taxonomy" id="29760"/>
    <lineage>
        <taxon>Eukaryota</taxon>
        <taxon>Viridiplantae</taxon>
        <taxon>Streptophyta</taxon>
        <taxon>Embryophyta</taxon>
        <taxon>Tracheophyta</taxon>
        <taxon>Spermatophyta</taxon>
        <taxon>Magnoliopsida</taxon>
        <taxon>eudicotyledons</taxon>
        <taxon>Gunneridae</taxon>
        <taxon>Pentapetalae</taxon>
        <taxon>rosids</taxon>
        <taxon>Vitales</taxon>
        <taxon>Vitaceae</taxon>
        <taxon>Viteae</taxon>
        <taxon>Vitis</taxon>
    </lineage>
</organism>
<evidence type="ECO:0000313" key="2">
    <source>
        <dbReference type="EMBL" id="RVX14375.1"/>
    </source>
</evidence>
<dbReference type="AlphaFoldDB" id="A0A438JZJ2"/>
<evidence type="ECO:0000313" key="3">
    <source>
        <dbReference type="Proteomes" id="UP000288805"/>
    </source>
</evidence>
<dbReference type="EMBL" id="QGNW01000021">
    <property type="protein sequence ID" value="RVX14375.1"/>
    <property type="molecule type" value="Genomic_DNA"/>
</dbReference>
<dbReference type="Proteomes" id="UP000288805">
    <property type="component" value="Unassembled WGS sequence"/>
</dbReference>
<dbReference type="InterPro" id="IPR013103">
    <property type="entry name" value="RVT_2"/>
</dbReference>
<comment type="caution">
    <text evidence="2">The sequence shown here is derived from an EMBL/GenBank/DDBJ whole genome shotgun (WGS) entry which is preliminary data.</text>
</comment>
<dbReference type="CDD" id="cd09272">
    <property type="entry name" value="RNase_HI_RT_Ty1"/>
    <property type="match status" value="1"/>
</dbReference>
<reference evidence="2 3" key="1">
    <citation type="journal article" date="2018" name="PLoS Genet.">
        <title>Population sequencing reveals clonal diversity and ancestral inbreeding in the grapevine cultivar Chardonnay.</title>
        <authorList>
            <person name="Roach M.J."/>
            <person name="Johnson D.L."/>
            <person name="Bohlmann J."/>
            <person name="van Vuuren H.J."/>
            <person name="Jones S.J."/>
            <person name="Pretorius I.S."/>
            <person name="Schmidt S.A."/>
            <person name="Borneman A.R."/>
        </authorList>
    </citation>
    <scope>NUCLEOTIDE SEQUENCE [LARGE SCALE GENOMIC DNA]</scope>
    <source>
        <strain evidence="3">cv. Chardonnay</strain>
        <tissue evidence="2">Leaf</tissue>
    </source>
</reference>